<organism evidence="2 3">
    <name type="scientific">Calocera cornea HHB12733</name>
    <dbReference type="NCBI Taxonomy" id="1353952"/>
    <lineage>
        <taxon>Eukaryota</taxon>
        <taxon>Fungi</taxon>
        <taxon>Dikarya</taxon>
        <taxon>Basidiomycota</taxon>
        <taxon>Agaricomycotina</taxon>
        <taxon>Dacrymycetes</taxon>
        <taxon>Dacrymycetales</taxon>
        <taxon>Dacrymycetaceae</taxon>
        <taxon>Calocera</taxon>
    </lineage>
</organism>
<dbReference type="AlphaFoldDB" id="A0A165E4J2"/>
<dbReference type="Proteomes" id="UP000076842">
    <property type="component" value="Unassembled WGS sequence"/>
</dbReference>
<feature type="compositionally biased region" description="Acidic residues" evidence="1">
    <location>
        <begin position="274"/>
        <end position="297"/>
    </location>
</feature>
<dbReference type="InParanoid" id="A0A165E4J2"/>
<gene>
    <name evidence="2" type="ORF">CALCODRAFT_510988</name>
</gene>
<name>A0A165E4J2_9BASI</name>
<dbReference type="EMBL" id="KV424022">
    <property type="protein sequence ID" value="KZT54083.1"/>
    <property type="molecule type" value="Genomic_DNA"/>
</dbReference>
<protein>
    <submittedName>
        <fullName evidence="2">Uncharacterized protein</fullName>
    </submittedName>
</protein>
<evidence type="ECO:0000313" key="3">
    <source>
        <dbReference type="Proteomes" id="UP000076842"/>
    </source>
</evidence>
<evidence type="ECO:0000313" key="2">
    <source>
        <dbReference type="EMBL" id="KZT54083.1"/>
    </source>
</evidence>
<keyword evidence="3" id="KW-1185">Reference proteome</keyword>
<reference evidence="2 3" key="1">
    <citation type="journal article" date="2016" name="Mol. Biol. Evol.">
        <title>Comparative Genomics of Early-Diverging Mushroom-Forming Fungi Provides Insights into the Origins of Lignocellulose Decay Capabilities.</title>
        <authorList>
            <person name="Nagy L.G."/>
            <person name="Riley R."/>
            <person name="Tritt A."/>
            <person name="Adam C."/>
            <person name="Daum C."/>
            <person name="Floudas D."/>
            <person name="Sun H."/>
            <person name="Yadav J.S."/>
            <person name="Pangilinan J."/>
            <person name="Larsson K.H."/>
            <person name="Matsuura K."/>
            <person name="Barry K."/>
            <person name="Labutti K."/>
            <person name="Kuo R."/>
            <person name="Ohm R.A."/>
            <person name="Bhattacharya S.S."/>
            <person name="Shirouzu T."/>
            <person name="Yoshinaga Y."/>
            <person name="Martin F.M."/>
            <person name="Grigoriev I.V."/>
            <person name="Hibbett D.S."/>
        </authorList>
    </citation>
    <scope>NUCLEOTIDE SEQUENCE [LARGE SCALE GENOMIC DNA]</scope>
    <source>
        <strain evidence="2 3">HHB12733</strain>
    </source>
</reference>
<feature type="region of interest" description="Disordered" evidence="1">
    <location>
        <begin position="269"/>
        <end position="297"/>
    </location>
</feature>
<sequence>MSDRLSYILPKMTGQTAPLTYASWILELETLIGPVVPSDAVTERYPFAKLSYFGIEDGPNTLLGQHWILLKWFHSKFDTILNETNERSRVRLELNWLREIRAVPDNMLNRAKEDAADEHMEAIDDHTNMKKKIRDLLAILRPKRDKRMRQDYRSGIPQFNALSTTVLHTILEDIDANILTIRSLVDKHQPNGHAVFIGLQVSNRVEWQETMHRTPAAQQTIRDYIRFKHTAHVTKRQVDILRFDYALLDKEMALWSRAKAGLLTPCGSLHLEDSSSDSEEGSSDSEEDGIEEDGTEE</sequence>
<proteinExistence type="predicted"/>
<evidence type="ECO:0000256" key="1">
    <source>
        <dbReference type="SAM" id="MobiDB-lite"/>
    </source>
</evidence>
<accession>A0A165E4J2</accession>